<dbReference type="PRINTS" id="PR00987">
    <property type="entry name" value="TRNASYNTHGLU"/>
</dbReference>
<dbReference type="PANTHER" id="PTHR43311:SF1">
    <property type="entry name" value="GLUTAMYL-Q TRNA(ASP) SYNTHETASE"/>
    <property type="match status" value="1"/>
</dbReference>
<dbReference type="Pfam" id="PF00749">
    <property type="entry name" value="tRNA-synt_1c"/>
    <property type="match status" value="1"/>
</dbReference>
<dbReference type="InterPro" id="IPR014729">
    <property type="entry name" value="Rossmann-like_a/b/a_fold"/>
</dbReference>
<evidence type="ECO:0000259" key="8">
    <source>
        <dbReference type="Pfam" id="PF00749"/>
    </source>
</evidence>
<evidence type="ECO:0000256" key="1">
    <source>
        <dbReference type="ARBA" id="ARBA00022598"/>
    </source>
</evidence>
<dbReference type="EMBL" id="JBHRZS010000007">
    <property type="protein sequence ID" value="MFC3881421.1"/>
    <property type="molecule type" value="Genomic_DNA"/>
</dbReference>
<dbReference type="Gene3D" id="3.40.50.620">
    <property type="entry name" value="HUPs"/>
    <property type="match status" value="1"/>
</dbReference>
<evidence type="ECO:0000256" key="7">
    <source>
        <dbReference type="RuleBase" id="RU363037"/>
    </source>
</evidence>
<accession>A0ABV8AWU1</accession>
<dbReference type="InterPro" id="IPR020058">
    <property type="entry name" value="Glu/Gln-tRNA-synth_Ib_cat-dom"/>
</dbReference>
<dbReference type="GO" id="GO:0016874">
    <property type="term" value="F:ligase activity"/>
    <property type="evidence" value="ECO:0007669"/>
    <property type="project" value="UniProtKB-KW"/>
</dbReference>
<keyword evidence="7" id="KW-0648">Protein biosynthesis</keyword>
<reference evidence="10" key="1">
    <citation type="journal article" date="2019" name="Int. J. Syst. Evol. Microbiol.">
        <title>The Global Catalogue of Microorganisms (GCM) 10K type strain sequencing project: providing services to taxonomists for standard genome sequencing and annotation.</title>
        <authorList>
            <consortium name="The Broad Institute Genomics Platform"/>
            <consortium name="The Broad Institute Genome Sequencing Center for Infectious Disease"/>
            <person name="Wu L."/>
            <person name="Ma J."/>
        </authorList>
    </citation>
    <scope>NUCLEOTIDE SEQUENCE [LARGE SCALE GENOMIC DNA]</scope>
    <source>
        <strain evidence="10">CCUG 60523</strain>
    </source>
</reference>
<evidence type="ECO:0000313" key="9">
    <source>
        <dbReference type="EMBL" id="MFC3881421.1"/>
    </source>
</evidence>
<evidence type="ECO:0000256" key="5">
    <source>
        <dbReference type="ARBA" id="ARBA00022840"/>
    </source>
</evidence>
<proteinExistence type="inferred from homology"/>
<organism evidence="9 10">
    <name type="scientific">Algoriphagus namhaensis</name>
    <dbReference type="NCBI Taxonomy" id="915353"/>
    <lineage>
        <taxon>Bacteria</taxon>
        <taxon>Pseudomonadati</taxon>
        <taxon>Bacteroidota</taxon>
        <taxon>Cytophagia</taxon>
        <taxon>Cytophagales</taxon>
        <taxon>Cyclobacteriaceae</taxon>
        <taxon>Algoriphagus</taxon>
    </lineage>
</organism>
<evidence type="ECO:0000256" key="6">
    <source>
        <dbReference type="ARBA" id="ARBA00023146"/>
    </source>
</evidence>
<feature type="domain" description="Glutamyl/glutaminyl-tRNA synthetase class Ib catalytic" evidence="8">
    <location>
        <begin position="5"/>
        <end position="260"/>
    </location>
</feature>
<dbReference type="RefSeq" id="WP_377906764.1">
    <property type="nucleotide sequence ID" value="NZ_JBHRZS010000007.1"/>
</dbReference>
<keyword evidence="1 7" id="KW-0436">Ligase</keyword>
<evidence type="ECO:0000256" key="3">
    <source>
        <dbReference type="ARBA" id="ARBA00022741"/>
    </source>
</evidence>
<gene>
    <name evidence="9" type="ORF">ACFOSV_14600</name>
</gene>
<comment type="similarity">
    <text evidence="7">Belongs to the class-I aminoacyl-tRNA synthetase family.</text>
</comment>
<sequence>MKSTLTRIAPTPSGFLHLGNAFSFLLTKAIAMQNQSKILLRIDDLDRDRFRMEYLQDIFDTLDFLEISYDLGPKSPEDFLVNWTQLNRLDLYKNALERLWESKSLFACTCSRRKISQLNSSGHYLGHCLDRNIPKTRKDTAWRINTSEADLISKLDLNSKRNEFILPEDVAFFVVRKKDELPAYQLTSLVDDIHFGIDLIVRGKDLHSSSLAQLFLAKELGESSFEKTLFHHHPLLKSPNGQKLSKSDGATSIQFLRKSGKSLSDIFLILSKALNWEVPVNNFEDFQSKILKK</sequence>
<keyword evidence="6 7" id="KW-0030">Aminoacyl-tRNA synthetase</keyword>
<dbReference type="InterPro" id="IPR001412">
    <property type="entry name" value="aa-tRNA-synth_I_CS"/>
</dbReference>
<dbReference type="InterPro" id="IPR049940">
    <property type="entry name" value="GluQ/Sye"/>
</dbReference>
<evidence type="ECO:0000256" key="4">
    <source>
        <dbReference type="ARBA" id="ARBA00022833"/>
    </source>
</evidence>
<keyword evidence="2" id="KW-0479">Metal-binding</keyword>
<keyword evidence="10" id="KW-1185">Reference proteome</keyword>
<dbReference type="PANTHER" id="PTHR43311">
    <property type="entry name" value="GLUTAMATE--TRNA LIGASE"/>
    <property type="match status" value="1"/>
</dbReference>
<dbReference type="PROSITE" id="PS00178">
    <property type="entry name" value="AA_TRNA_LIGASE_I"/>
    <property type="match status" value="1"/>
</dbReference>
<protein>
    <submittedName>
        <fullName evidence="9">Glutamate--tRNA ligase family protein</fullName>
    </submittedName>
</protein>
<dbReference type="Proteomes" id="UP001595805">
    <property type="component" value="Unassembled WGS sequence"/>
</dbReference>
<dbReference type="InterPro" id="IPR000924">
    <property type="entry name" value="Glu/Gln-tRNA-synth"/>
</dbReference>
<keyword evidence="3 7" id="KW-0547">Nucleotide-binding</keyword>
<evidence type="ECO:0000313" key="10">
    <source>
        <dbReference type="Proteomes" id="UP001595805"/>
    </source>
</evidence>
<keyword evidence="5 7" id="KW-0067">ATP-binding</keyword>
<name>A0ABV8AWU1_9BACT</name>
<keyword evidence="4" id="KW-0862">Zinc</keyword>
<dbReference type="SUPFAM" id="SSF52374">
    <property type="entry name" value="Nucleotidylyl transferase"/>
    <property type="match status" value="1"/>
</dbReference>
<comment type="caution">
    <text evidence="9">The sequence shown here is derived from an EMBL/GenBank/DDBJ whole genome shotgun (WGS) entry which is preliminary data.</text>
</comment>
<evidence type="ECO:0000256" key="2">
    <source>
        <dbReference type="ARBA" id="ARBA00022723"/>
    </source>
</evidence>